<accession>A0AA38HTV5</accession>
<name>A0AA38HTV5_9CUCU</name>
<proteinExistence type="predicted"/>
<sequence length="138" mass="16237">MLFDIASVTVWPKLPVTDRLEIGNFSEVPIAFPAPVYIFPHWFSISYPPLIRGLRDSLKLLPEQDTWRPRDSFKLLQKQNTKGLRNSFRLLTSKTRHKERPGFFKLRASETKHREDQEILSNYFKNQTQGVPSFFQIT</sequence>
<comment type="caution">
    <text evidence="1">The sequence shown here is derived from an EMBL/GenBank/DDBJ whole genome shotgun (WGS) entry which is preliminary data.</text>
</comment>
<reference evidence="1" key="1">
    <citation type="journal article" date="2023" name="G3 (Bethesda)">
        <title>Whole genome assemblies of Zophobas morio and Tenebrio molitor.</title>
        <authorList>
            <person name="Kaur S."/>
            <person name="Stinson S.A."/>
            <person name="diCenzo G.C."/>
        </authorList>
    </citation>
    <scope>NUCLEOTIDE SEQUENCE</scope>
    <source>
        <strain evidence="1">QUZm001</strain>
    </source>
</reference>
<dbReference type="Proteomes" id="UP001168821">
    <property type="component" value="Unassembled WGS sequence"/>
</dbReference>
<gene>
    <name evidence="1" type="ORF">Zmor_026457</name>
</gene>
<dbReference type="AlphaFoldDB" id="A0AA38HTV5"/>
<protein>
    <submittedName>
        <fullName evidence="1">Uncharacterized protein</fullName>
    </submittedName>
</protein>
<evidence type="ECO:0000313" key="2">
    <source>
        <dbReference type="Proteomes" id="UP001168821"/>
    </source>
</evidence>
<evidence type="ECO:0000313" key="1">
    <source>
        <dbReference type="EMBL" id="KAJ3643768.1"/>
    </source>
</evidence>
<keyword evidence="2" id="KW-1185">Reference proteome</keyword>
<dbReference type="EMBL" id="JALNTZ010000008">
    <property type="protein sequence ID" value="KAJ3643768.1"/>
    <property type="molecule type" value="Genomic_DNA"/>
</dbReference>
<organism evidence="1 2">
    <name type="scientific">Zophobas morio</name>
    <dbReference type="NCBI Taxonomy" id="2755281"/>
    <lineage>
        <taxon>Eukaryota</taxon>
        <taxon>Metazoa</taxon>
        <taxon>Ecdysozoa</taxon>
        <taxon>Arthropoda</taxon>
        <taxon>Hexapoda</taxon>
        <taxon>Insecta</taxon>
        <taxon>Pterygota</taxon>
        <taxon>Neoptera</taxon>
        <taxon>Endopterygota</taxon>
        <taxon>Coleoptera</taxon>
        <taxon>Polyphaga</taxon>
        <taxon>Cucujiformia</taxon>
        <taxon>Tenebrionidae</taxon>
        <taxon>Zophobas</taxon>
    </lineage>
</organism>